<keyword evidence="7" id="KW-0443">Lipid metabolism</keyword>
<dbReference type="EMBL" id="NRGX01000001">
    <property type="protein sequence ID" value="PCC17050.1"/>
    <property type="molecule type" value="Genomic_DNA"/>
</dbReference>
<dbReference type="PIRSF" id="PIRSF000847">
    <property type="entry name" value="Phos_ph_gly_syn"/>
    <property type="match status" value="1"/>
</dbReference>
<evidence type="ECO:0000256" key="4">
    <source>
        <dbReference type="ARBA" id="ARBA00022679"/>
    </source>
</evidence>
<evidence type="ECO:0000256" key="14">
    <source>
        <dbReference type="SAM" id="Phobius"/>
    </source>
</evidence>
<dbReference type="GO" id="GO:0046474">
    <property type="term" value="P:glycerophospholipid biosynthetic process"/>
    <property type="evidence" value="ECO:0007669"/>
    <property type="project" value="TreeGrafter"/>
</dbReference>
<dbReference type="EMBL" id="CP025334">
    <property type="protein sequence ID" value="AZT97804.1"/>
    <property type="molecule type" value="Genomic_DNA"/>
</dbReference>
<organism evidence="15 18">
    <name type="scientific">Brevibacterium aurantiacum</name>
    <dbReference type="NCBI Taxonomy" id="273384"/>
    <lineage>
        <taxon>Bacteria</taxon>
        <taxon>Bacillati</taxon>
        <taxon>Actinomycetota</taxon>
        <taxon>Actinomycetes</taxon>
        <taxon>Micrococcales</taxon>
        <taxon>Brevibacteriaceae</taxon>
        <taxon>Brevibacterium</taxon>
    </lineage>
</organism>
<evidence type="ECO:0000256" key="12">
    <source>
        <dbReference type="RuleBase" id="RU003750"/>
    </source>
</evidence>
<evidence type="ECO:0000256" key="11">
    <source>
        <dbReference type="NCBIfam" id="TIGR00560"/>
    </source>
</evidence>
<evidence type="ECO:0000313" key="20">
    <source>
        <dbReference type="Proteomes" id="UP000282731"/>
    </source>
</evidence>
<dbReference type="InterPro" id="IPR000462">
    <property type="entry name" value="CDP-OH_P_trans"/>
</dbReference>
<dbReference type="Gene3D" id="1.20.120.1760">
    <property type="match status" value="1"/>
</dbReference>
<dbReference type="Proteomes" id="UP000218377">
    <property type="component" value="Unassembled WGS sequence"/>
</dbReference>
<accession>A0A2A3X010</accession>
<reference evidence="15" key="1">
    <citation type="submission" date="2016-09" db="EMBL/GenBank/DDBJ databases">
        <title>Complete Genome Sequence of Brevibacterium aurantiacum SMQ-1335.</title>
        <authorList>
            <person name="de Melo A.G."/>
            <person name="Labrie S.J."/>
            <person name="Dumaresq J."/>
            <person name="Roberts R.J."/>
            <person name="Tremblay D.M."/>
            <person name="Moineau S."/>
        </authorList>
    </citation>
    <scope>NUCLEOTIDE SEQUENCE</scope>
    <source>
        <strain evidence="15">SMQ-1335</strain>
    </source>
</reference>
<dbReference type="AlphaFoldDB" id="A0A1D7W6E1"/>
<dbReference type="NCBIfam" id="TIGR00560">
    <property type="entry name" value="pgsA"/>
    <property type="match status" value="1"/>
</dbReference>
<evidence type="ECO:0000256" key="2">
    <source>
        <dbReference type="ARBA" id="ARBA00010441"/>
    </source>
</evidence>
<evidence type="ECO:0000256" key="6">
    <source>
        <dbReference type="ARBA" id="ARBA00022989"/>
    </source>
</evidence>
<dbReference type="PATRIC" id="fig|1703.10.peg.2579"/>
<evidence type="ECO:0000313" key="19">
    <source>
        <dbReference type="Proteomes" id="UP000218377"/>
    </source>
</evidence>
<feature type="transmembrane region" description="Helical" evidence="14">
    <location>
        <begin position="172"/>
        <end position="198"/>
    </location>
</feature>
<dbReference type="GO" id="GO:0008444">
    <property type="term" value="F:CDP-diacylglycerol-glycerol-3-phosphate 3-phosphatidyltransferase activity"/>
    <property type="evidence" value="ECO:0007669"/>
    <property type="project" value="UniProtKB-UniRule"/>
</dbReference>
<evidence type="ECO:0000256" key="8">
    <source>
        <dbReference type="ARBA" id="ARBA00023136"/>
    </source>
</evidence>
<dbReference type="InterPro" id="IPR043130">
    <property type="entry name" value="CDP-OH_PTrfase_TM_dom"/>
</dbReference>
<dbReference type="Proteomes" id="UP000094793">
    <property type="component" value="Chromosome"/>
</dbReference>
<feature type="compositionally biased region" description="Basic and acidic residues" evidence="13">
    <location>
        <begin position="209"/>
        <end position="219"/>
    </location>
</feature>
<feature type="transmembrane region" description="Helical" evidence="14">
    <location>
        <begin position="20"/>
        <end position="43"/>
    </location>
</feature>
<dbReference type="InterPro" id="IPR004570">
    <property type="entry name" value="Phosphatidylglycerol_P_synth"/>
</dbReference>
<reference evidence="16 20" key="5">
    <citation type="submission" date="2019-01" db="EMBL/GenBank/DDBJ databases">
        <title>Comparative genomic analysis of Brevibacterium aurantiacum sheds light on its evolution and its adaptation to smear-ripened cheeses.</title>
        <authorList>
            <person name="Moineau S."/>
        </authorList>
    </citation>
    <scope>NUCLEOTIDE SEQUENCE [LARGE SCALE GENOMIC DNA]</scope>
    <source>
        <strain evidence="16 20">SMQ-1420</strain>
    </source>
</reference>
<dbReference type="InterPro" id="IPR048254">
    <property type="entry name" value="CDP_ALCOHOL_P_TRANSF_CS"/>
</dbReference>
<dbReference type="UniPathway" id="UPA00085"/>
<evidence type="ECO:0000313" key="18">
    <source>
        <dbReference type="Proteomes" id="UP000094793"/>
    </source>
</evidence>
<accession>A0A1D7W6E1</accession>
<evidence type="ECO:0000256" key="3">
    <source>
        <dbReference type="ARBA" id="ARBA00022516"/>
    </source>
</evidence>
<evidence type="ECO:0000256" key="5">
    <source>
        <dbReference type="ARBA" id="ARBA00022692"/>
    </source>
</evidence>
<feature type="region of interest" description="Disordered" evidence="13">
    <location>
        <begin position="209"/>
        <end position="234"/>
    </location>
</feature>
<dbReference type="PANTHER" id="PTHR14269:SF52">
    <property type="entry name" value="PHOSPHATIDYLGLYCEROPHOSPHATE SYNTHASE-RELATED"/>
    <property type="match status" value="1"/>
</dbReference>
<dbReference type="KEGG" id="blin:BLSMQ_2502"/>
<evidence type="ECO:0000313" key="15">
    <source>
        <dbReference type="EMBL" id="AOP54208.1"/>
    </source>
</evidence>
<dbReference type="Proteomes" id="UP000282731">
    <property type="component" value="Chromosome"/>
</dbReference>
<dbReference type="eggNOG" id="COG0558">
    <property type="taxonomic scope" value="Bacteria"/>
</dbReference>
<dbReference type="EMBL" id="CP017150">
    <property type="protein sequence ID" value="AOP54208.1"/>
    <property type="molecule type" value="Genomic_DNA"/>
</dbReference>
<keyword evidence="8 14" id="KW-0472">Membrane</keyword>
<evidence type="ECO:0000256" key="9">
    <source>
        <dbReference type="ARBA" id="ARBA00023209"/>
    </source>
</evidence>
<evidence type="ECO:0000256" key="7">
    <source>
        <dbReference type="ARBA" id="ARBA00023098"/>
    </source>
</evidence>
<dbReference type="PROSITE" id="PS00379">
    <property type="entry name" value="CDP_ALCOHOL_P_TRANSF"/>
    <property type="match status" value="1"/>
</dbReference>
<keyword evidence="4 12" id="KW-0808">Transferase</keyword>
<evidence type="ECO:0000256" key="13">
    <source>
        <dbReference type="SAM" id="MobiDB-lite"/>
    </source>
</evidence>
<reference evidence="16 20" key="4">
    <citation type="submission" date="2017-12" db="EMBL/GenBank/DDBJ databases">
        <authorList>
            <person name="Levesque S."/>
        </authorList>
    </citation>
    <scope>NUCLEOTIDE SEQUENCE [LARGE SCALE GENOMIC DNA]</scope>
    <source>
        <strain evidence="16 20">SMQ-1420</strain>
    </source>
</reference>
<dbReference type="EC" id="2.7.8.5" evidence="11"/>
<keyword evidence="5 14" id="KW-0812">Transmembrane</keyword>
<dbReference type="GeneID" id="60906828"/>
<feature type="transmembrane region" description="Helical" evidence="14">
    <location>
        <begin position="94"/>
        <end position="112"/>
    </location>
</feature>
<name>A0A1D7W6E1_BREAU</name>
<comment type="subcellular location">
    <subcellularLocation>
        <location evidence="1">Membrane</location>
        <topology evidence="1">Multi-pass membrane protein</topology>
    </subcellularLocation>
</comment>
<keyword evidence="9" id="KW-0594">Phospholipid biosynthesis</keyword>
<keyword evidence="6 14" id="KW-1133">Transmembrane helix</keyword>
<evidence type="ECO:0000313" key="17">
    <source>
        <dbReference type="EMBL" id="PCC17050.1"/>
    </source>
</evidence>
<keyword evidence="3" id="KW-0444">Lipid biosynthesis</keyword>
<sequence length="234" mass="25207">MNDRPENSAPEQTPAEPSPWNVPNALTVLRILLVPVFLVLLLADGGQDMTMRWWALAVFLLAMATDKIDGDLARKYNLITNFGKIADPIADKSLMAAALIGLAMITEIPWWVPVIILIRELGITVLRFFMIRIAVMPASRGGKIKTVLQTVAIGLFLLLRPLAQIVPEGVTFAVLILAWLTMVAAIIVTVVTGIDYCVQAAKLAKDSHAANGSADERPADGPPSGDGHTGPDPR</sequence>
<dbReference type="PANTHER" id="PTHR14269">
    <property type="entry name" value="CDP-DIACYLGLYCEROL--GLYCEROL-3-PHOSPHATE 3-PHOSPHATIDYLTRANSFERASE-RELATED"/>
    <property type="match status" value="1"/>
</dbReference>
<reference evidence="18" key="2">
    <citation type="submission" date="2016-09" db="EMBL/GenBank/DDBJ databases">
        <title>Complete Genome Sequence of Brevibacterium linens SMQ-1335.</title>
        <authorList>
            <person name="de Melo A.G."/>
            <person name="Labrie S.J."/>
            <person name="Dumaresq J."/>
            <person name="Roberts R.J."/>
            <person name="Tremblay D.M."/>
            <person name="Moineau S."/>
        </authorList>
    </citation>
    <scope>NUCLEOTIDE SEQUENCE [LARGE SCALE GENOMIC DNA]</scope>
    <source>
        <strain evidence="18">SMQ-1335</strain>
    </source>
</reference>
<comment type="similarity">
    <text evidence="2 12">Belongs to the CDP-alcohol phosphatidyltransferase class-I family.</text>
</comment>
<evidence type="ECO:0000256" key="10">
    <source>
        <dbReference type="ARBA" id="ARBA00023264"/>
    </source>
</evidence>
<proteinExistence type="inferred from homology"/>
<evidence type="ECO:0000313" key="16">
    <source>
        <dbReference type="EMBL" id="AZT97804.1"/>
    </source>
</evidence>
<dbReference type="GO" id="GO:0016020">
    <property type="term" value="C:membrane"/>
    <property type="evidence" value="ECO:0007669"/>
    <property type="project" value="UniProtKB-SubCell"/>
</dbReference>
<dbReference type="InterPro" id="IPR050324">
    <property type="entry name" value="CDP-alcohol_PTase-I"/>
</dbReference>
<dbReference type="Pfam" id="PF01066">
    <property type="entry name" value="CDP-OH_P_transf"/>
    <property type="match status" value="1"/>
</dbReference>
<keyword evidence="10" id="KW-1208">Phospholipid metabolism</keyword>
<dbReference type="OrthoDB" id="9796672at2"/>
<protein>
    <recommendedName>
        <fullName evidence="11">CDP-diacylglycerol--glycerol-3-phosphate 3-phosphatidyltransferase</fullName>
        <ecNumber evidence="11">2.7.8.5</ecNumber>
    </recommendedName>
</protein>
<dbReference type="RefSeq" id="WP_069600405.1">
    <property type="nucleotide sequence ID" value="NZ_CP017150.1"/>
</dbReference>
<evidence type="ECO:0000256" key="1">
    <source>
        <dbReference type="ARBA" id="ARBA00004141"/>
    </source>
</evidence>
<gene>
    <name evidence="16" type="primary">pgsA</name>
    <name evidence="15" type="ORF">BLSMQ_2502</name>
    <name evidence="17" type="ORF">CIK79_01315</name>
    <name evidence="16" type="ORF">CXR27_12975</name>
</gene>
<reference evidence="17 19" key="3">
    <citation type="journal article" date="2017" name="Elife">
        <title>Extensive horizontal gene transfer in cheese-associated bacteria.</title>
        <authorList>
            <person name="Bonham K.S."/>
            <person name="Wolfe B.E."/>
            <person name="Dutton R.J."/>
        </authorList>
    </citation>
    <scope>NUCLEOTIDE SEQUENCE [LARGE SCALE GENOMIC DNA]</scope>
    <source>
        <strain evidence="17 19">JB5</strain>
    </source>
</reference>